<reference evidence="2 3" key="1">
    <citation type="submission" date="2019-03" db="EMBL/GenBank/DDBJ databases">
        <title>Novel species of Flavobacterium.</title>
        <authorList>
            <person name="Liu Q."/>
            <person name="Xin Y.-H."/>
        </authorList>
    </citation>
    <scope>NUCLEOTIDE SEQUENCE [LARGE SCALE GENOMIC DNA]</scope>
    <source>
        <strain evidence="2 3">LB2P22</strain>
    </source>
</reference>
<keyword evidence="1" id="KW-0812">Transmembrane</keyword>
<evidence type="ECO:0000313" key="2">
    <source>
        <dbReference type="EMBL" id="TDE31738.1"/>
    </source>
</evidence>
<gene>
    <name evidence="2" type="ORF">E0I61_03270</name>
</gene>
<protein>
    <submittedName>
        <fullName evidence="2">Uncharacterized protein</fullName>
    </submittedName>
</protein>
<keyword evidence="3" id="KW-1185">Reference proteome</keyword>
<accession>A0ABY2DWD3</accession>
<dbReference type="RefSeq" id="WP_132069380.1">
    <property type="nucleotide sequence ID" value="NZ_SMLH01000001.1"/>
</dbReference>
<evidence type="ECO:0000256" key="1">
    <source>
        <dbReference type="SAM" id="Phobius"/>
    </source>
</evidence>
<feature type="transmembrane region" description="Helical" evidence="1">
    <location>
        <begin position="6"/>
        <end position="32"/>
    </location>
</feature>
<sequence length="79" mass="9108">MSISALAWVFGGFETFKYVLIIFGFFISILIKEVNAKSEYLFYYNNGISKMQLFAYGFLMNFVFSIVLILVINVVLKLV</sequence>
<comment type="caution">
    <text evidence="2">The sequence shown here is derived from an EMBL/GenBank/DDBJ whole genome shotgun (WGS) entry which is preliminary data.</text>
</comment>
<organism evidence="2 3">
    <name type="scientific">Flavobacterium ranwuense</name>
    <dbReference type="NCBI Taxonomy" id="2541725"/>
    <lineage>
        <taxon>Bacteria</taxon>
        <taxon>Pseudomonadati</taxon>
        <taxon>Bacteroidota</taxon>
        <taxon>Flavobacteriia</taxon>
        <taxon>Flavobacteriales</taxon>
        <taxon>Flavobacteriaceae</taxon>
        <taxon>Flavobacterium</taxon>
    </lineage>
</organism>
<name>A0ABY2DWD3_9FLAO</name>
<evidence type="ECO:0000313" key="3">
    <source>
        <dbReference type="Proteomes" id="UP000294685"/>
    </source>
</evidence>
<proteinExistence type="predicted"/>
<feature type="transmembrane region" description="Helical" evidence="1">
    <location>
        <begin position="53"/>
        <end position="76"/>
    </location>
</feature>
<dbReference type="EMBL" id="SMLH01000001">
    <property type="protein sequence ID" value="TDE31738.1"/>
    <property type="molecule type" value="Genomic_DNA"/>
</dbReference>
<keyword evidence="1" id="KW-1133">Transmembrane helix</keyword>
<dbReference type="Proteomes" id="UP000294685">
    <property type="component" value="Unassembled WGS sequence"/>
</dbReference>
<keyword evidence="1" id="KW-0472">Membrane</keyword>